<evidence type="ECO:0000313" key="5">
    <source>
        <dbReference type="EMBL" id="AKV81232.1"/>
    </source>
</evidence>
<proteinExistence type="predicted"/>
<dbReference type="RefSeq" id="WP_012021444.1">
    <property type="nucleotide sequence ID" value="NZ_AP019770.1"/>
</dbReference>
<reference evidence="6 8" key="3">
    <citation type="submission" date="2015-07" db="EMBL/GenBank/DDBJ databases">
        <title>Physiological, transcriptional responses and genome re-sequencing of acid resistant extremely thermoacidophilic Metallosphaera sedula SARC-M1.</title>
        <authorList>
            <person name="Ai C."/>
            <person name="McCarthy S."/>
            <person name="Eckrich V."/>
            <person name="Rudrappa D."/>
            <person name="Qiu G."/>
            <person name="Blum P."/>
        </authorList>
    </citation>
    <scope>NUCLEOTIDE SEQUENCE [LARGE SCALE GENOMIC DNA]</scope>
    <source>
        <strain evidence="6 8">SARC-M1</strain>
    </source>
</reference>
<dbReference type="Proteomes" id="UP000062398">
    <property type="component" value="Chromosome"/>
</dbReference>
<dbReference type="EMBL" id="CP012175">
    <property type="protein sequence ID" value="AKV81232.1"/>
    <property type="molecule type" value="Genomic_DNA"/>
</dbReference>
<dbReference type="AlphaFoldDB" id="A0A088E5R0"/>
<dbReference type="Proteomes" id="UP000061362">
    <property type="component" value="Chromosome"/>
</dbReference>
<evidence type="ECO:0000313" key="11">
    <source>
        <dbReference type="Proteomes" id="UP000062475"/>
    </source>
</evidence>
<dbReference type="EMBL" id="CP012174">
    <property type="protein sequence ID" value="AKV78987.1"/>
    <property type="molecule type" value="Genomic_DNA"/>
</dbReference>
<evidence type="ECO:0000313" key="8">
    <source>
        <dbReference type="Proteomes" id="UP000056255"/>
    </source>
</evidence>
<dbReference type="EMBL" id="CP012172">
    <property type="protein sequence ID" value="AKV74497.1"/>
    <property type="molecule type" value="Genomic_DNA"/>
</dbReference>
<evidence type="ECO:0000313" key="12">
    <source>
        <dbReference type="Proteomes" id="UP000068832"/>
    </source>
</evidence>
<dbReference type="GeneID" id="91756003"/>
<dbReference type="OMA" id="SIMEAWN"/>
<evidence type="ECO:0000313" key="9">
    <source>
        <dbReference type="Proteomes" id="UP000061362"/>
    </source>
</evidence>
<dbReference type="EMBL" id="CP008822">
    <property type="protein sequence ID" value="AIM27641.1"/>
    <property type="molecule type" value="Genomic_DNA"/>
</dbReference>
<protein>
    <submittedName>
        <fullName evidence="1">Uncharacterized protein</fullName>
    </submittedName>
</protein>
<gene>
    <name evidence="1" type="ORF">HA72_1500</name>
    <name evidence="2" type="ORF">MsedA_1521</name>
    <name evidence="3" type="ORF">MsedB_1523</name>
    <name evidence="4" type="ORF">MsedC_1521</name>
    <name evidence="5" type="ORF">MsedD_1522</name>
    <name evidence="6" type="ORF">MsedE_1527</name>
</gene>
<dbReference type="Proteomes" id="UP000029084">
    <property type="component" value="Chromosome"/>
</dbReference>
<evidence type="ECO:0000313" key="7">
    <source>
        <dbReference type="Proteomes" id="UP000029084"/>
    </source>
</evidence>
<reference evidence="9 10" key="2">
    <citation type="journal article" date="2015" name="Genome Announc.">
        <title>Complete Genome Sequences of Evolved Arsenate-Resistant Metallosphaera sedula Strains.</title>
        <authorList>
            <person name="Ai C."/>
            <person name="McCarthy S."/>
            <person name="Schackwitz W."/>
            <person name="Martin J."/>
            <person name="Lipzen A."/>
            <person name="Blum P."/>
        </authorList>
    </citation>
    <scope>NUCLEOTIDE SEQUENCE [LARGE SCALE GENOMIC DNA]</scope>
    <source>
        <strain evidence="4 10">ARS120-1</strain>
        <strain evidence="5 9">ARS120-2</strain>
        <strain evidence="2 12">ARS50-1</strain>
        <strain evidence="3 11">ARS50-2</strain>
    </source>
</reference>
<dbReference type="EMBL" id="CP012176">
    <property type="protein sequence ID" value="AKV83472.1"/>
    <property type="molecule type" value="Genomic_DNA"/>
</dbReference>
<reference evidence="1 7" key="1">
    <citation type="journal article" date="2014" name="J. Bacteriol.">
        <title>Role of an Archaeal PitA Transporter in the Copper and Arsenic Resistance of Metallosphaera sedula, an Extreme Thermoacidophile.</title>
        <authorList>
            <person name="McCarthy S."/>
            <person name="Ai C."/>
            <person name="Wheaton G."/>
            <person name="Tevatia R."/>
            <person name="Eckrich V."/>
            <person name="Kelly R."/>
            <person name="Blum P."/>
        </authorList>
    </citation>
    <scope>NUCLEOTIDE SEQUENCE [LARGE SCALE GENOMIC DNA]</scope>
    <source>
        <strain evidence="1 7">CuR1</strain>
    </source>
</reference>
<dbReference type="OrthoDB" id="33875at2157"/>
<dbReference type="Proteomes" id="UP000068832">
    <property type="component" value="Chromosome"/>
</dbReference>
<dbReference type="PATRIC" id="fig|43687.5.peg.1629"/>
<evidence type="ECO:0000313" key="4">
    <source>
        <dbReference type="EMBL" id="AKV78987.1"/>
    </source>
</evidence>
<evidence type="ECO:0000313" key="6">
    <source>
        <dbReference type="EMBL" id="AKV83472.1"/>
    </source>
</evidence>
<organism evidence="1 7">
    <name type="scientific">Metallosphaera sedula</name>
    <dbReference type="NCBI Taxonomy" id="43687"/>
    <lineage>
        <taxon>Archaea</taxon>
        <taxon>Thermoproteota</taxon>
        <taxon>Thermoprotei</taxon>
        <taxon>Sulfolobales</taxon>
        <taxon>Sulfolobaceae</taxon>
        <taxon>Metallosphaera</taxon>
    </lineage>
</organism>
<dbReference type="EMBL" id="CP012173">
    <property type="protein sequence ID" value="AKV76736.1"/>
    <property type="molecule type" value="Genomic_DNA"/>
</dbReference>
<sequence length="343" mass="39424">MSIFRKREEKNILHIDHLNPVMKKAIKTLVDSGIPEVARLYGFRYLFPRIGEPIFVPYGRLDDEFKDTHEAFERILEEVNAIKDEGMKTYKAWYPTAEEIDHFRFTFYSMTKEGGMRVGIAANPLASLEQDAFRIGEVVEEISGKRVLLLTPALAGQSVNTNSALAKASSVQILDFVSSRESEIVDAFIWLNKNFHEKYDKDKEYDADLGRTYMTRLFSVIKSMINSKVTNSPSADVVILPLFVYPKSKIVGNISIMEAWNSNEAFSQLLRQAQYHEIEVGPILYNAETINALVERYTFNAEKLIILTDQKTPSLERLDYLTWVKRFKVEKETDFVKILRPAV</sequence>
<name>A0A088E5R0_9CREN</name>
<accession>A0A088E5R0</accession>
<evidence type="ECO:0000313" key="2">
    <source>
        <dbReference type="EMBL" id="AKV74497.1"/>
    </source>
</evidence>
<dbReference type="Proteomes" id="UP000062475">
    <property type="component" value="Chromosome"/>
</dbReference>
<evidence type="ECO:0000313" key="10">
    <source>
        <dbReference type="Proteomes" id="UP000062398"/>
    </source>
</evidence>
<evidence type="ECO:0000313" key="1">
    <source>
        <dbReference type="EMBL" id="AIM27641.1"/>
    </source>
</evidence>
<evidence type="ECO:0000313" key="3">
    <source>
        <dbReference type="EMBL" id="AKV76736.1"/>
    </source>
</evidence>
<dbReference type="Proteomes" id="UP000056255">
    <property type="component" value="Chromosome"/>
</dbReference>